<name>A0A956M1R5_UNCEI</name>
<sequence length="355" mass="37757">MVRRILTLVGLLCLSGPTFAATVNTFVDTPLPEFVKNPGGRLHARCWVDRGATTPDFLRVKVTNPNGVVVYQRDLPGAVEYNLYWTVPSGSPDGIYHYEASYYSVENGLEDDGIDGFLVAGSTRGICAFKFIDLNGNGTRDPGEPLASGWEICFHYPDGSVRCETTGEDGAACIFFLPSGNYTVCETMQDGYINTLPICSDVVVTTSIASVLFGNRAYVPGACCLPGGACEELERADCDAANGDYQGDHTTCAETQCVRPGACCLPGGACEELLQTECETAGGAYQGDGTLCADAQCPRPGACCLPDGSCNVVSATACERLGGIYHGDGTNCEEVDCNPVPTIESTWGRLKSRYR</sequence>
<proteinExistence type="predicted"/>
<feature type="chain" id="PRO_5037109127" description="SD-repeat containing protein B domain-containing protein" evidence="1">
    <location>
        <begin position="21"/>
        <end position="355"/>
    </location>
</feature>
<evidence type="ECO:0008006" key="4">
    <source>
        <dbReference type="Google" id="ProtNLM"/>
    </source>
</evidence>
<dbReference type="AlphaFoldDB" id="A0A956M1R5"/>
<gene>
    <name evidence="2" type="ORF">KC729_18075</name>
</gene>
<feature type="signal peptide" evidence="1">
    <location>
        <begin position="1"/>
        <end position="20"/>
    </location>
</feature>
<evidence type="ECO:0000313" key="2">
    <source>
        <dbReference type="EMBL" id="MCA9729601.1"/>
    </source>
</evidence>
<dbReference type="InterPro" id="IPR013783">
    <property type="entry name" value="Ig-like_fold"/>
</dbReference>
<reference evidence="2" key="1">
    <citation type="submission" date="2020-04" db="EMBL/GenBank/DDBJ databases">
        <authorList>
            <person name="Zhang T."/>
        </authorList>
    </citation>
    <scope>NUCLEOTIDE SEQUENCE</scope>
    <source>
        <strain evidence="2">HKST-UBA01</strain>
    </source>
</reference>
<organism evidence="2 3">
    <name type="scientific">Eiseniibacteriota bacterium</name>
    <dbReference type="NCBI Taxonomy" id="2212470"/>
    <lineage>
        <taxon>Bacteria</taxon>
        <taxon>Candidatus Eiseniibacteriota</taxon>
    </lineage>
</organism>
<evidence type="ECO:0000256" key="1">
    <source>
        <dbReference type="SAM" id="SignalP"/>
    </source>
</evidence>
<reference evidence="2" key="2">
    <citation type="journal article" date="2021" name="Microbiome">
        <title>Successional dynamics and alternative stable states in a saline activated sludge microbial community over 9 years.</title>
        <authorList>
            <person name="Wang Y."/>
            <person name="Ye J."/>
            <person name="Ju F."/>
            <person name="Liu L."/>
            <person name="Boyd J.A."/>
            <person name="Deng Y."/>
            <person name="Parks D.H."/>
            <person name="Jiang X."/>
            <person name="Yin X."/>
            <person name="Woodcroft B.J."/>
            <person name="Tyson G.W."/>
            <person name="Hugenholtz P."/>
            <person name="Polz M.F."/>
            <person name="Zhang T."/>
        </authorList>
    </citation>
    <scope>NUCLEOTIDE SEQUENCE</scope>
    <source>
        <strain evidence="2">HKST-UBA01</strain>
    </source>
</reference>
<comment type="caution">
    <text evidence="2">The sequence shown here is derived from an EMBL/GenBank/DDBJ whole genome shotgun (WGS) entry which is preliminary data.</text>
</comment>
<keyword evidence="1" id="KW-0732">Signal</keyword>
<dbReference type="Gene3D" id="2.60.40.10">
    <property type="entry name" value="Immunoglobulins"/>
    <property type="match status" value="1"/>
</dbReference>
<dbReference type="SUPFAM" id="SSF117074">
    <property type="entry name" value="Hypothetical protein PA1324"/>
    <property type="match status" value="1"/>
</dbReference>
<protein>
    <recommendedName>
        <fullName evidence="4">SD-repeat containing protein B domain-containing protein</fullName>
    </recommendedName>
</protein>
<evidence type="ECO:0000313" key="3">
    <source>
        <dbReference type="Proteomes" id="UP000697710"/>
    </source>
</evidence>
<dbReference type="EMBL" id="JAGQHR010000763">
    <property type="protein sequence ID" value="MCA9729601.1"/>
    <property type="molecule type" value="Genomic_DNA"/>
</dbReference>
<dbReference type="Proteomes" id="UP000697710">
    <property type="component" value="Unassembled WGS sequence"/>
</dbReference>
<accession>A0A956M1R5</accession>